<reference evidence="3 4" key="1">
    <citation type="journal article" date="2016" name="Nat. Commun.">
        <title>Thousands of microbial genomes shed light on interconnected biogeochemical processes in an aquifer system.</title>
        <authorList>
            <person name="Anantharaman K."/>
            <person name="Brown C.T."/>
            <person name="Hug L.A."/>
            <person name="Sharon I."/>
            <person name="Castelle C.J."/>
            <person name="Probst A.J."/>
            <person name="Thomas B.C."/>
            <person name="Singh A."/>
            <person name="Wilkins M.J."/>
            <person name="Karaoz U."/>
            <person name="Brodie E.L."/>
            <person name="Williams K.H."/>
            <person name="Hubbard S.S."/>
            <person name="Banfield J.F."/>
        </authorList>
    </citation>
    <scope>NUCLEOTIDE SEQUENCE [LARGE SCALE GENOMIC DNA]</scope>
</reference>
<evidence type="ECO:0000256" key="2">
    <source>
        <dbReference type="HAMAP-Rule" id="MF_00163"/>
    </source>
</evidence>
<comment type="catalytic activity">
    <reaction evidence="2">
        <text>N-terminal N-formyl-L-methionyl-[peptide] + H2O = N-terminal L-methionyl-[peptide] + formate</text>
        <dbReference type="Rhea" id="RHEA:24420"/>
        <dbReference type="Rhea" id="RHEA-COMP:10639"/>
        <dbReference type="Rhea" id="RHEA-COMP:10640"/>
        <dbReference type="ChEBI" id="CHEBI:15377"/>
        <dbReference type="ChEBI" id="CHEBI:15740"/>
        <dbReference type="ChEBI" id="CHEBI:49298"/>
        <dbReference type="ChEBI" id="CHEBI:64731"/>
        <dbReference type="EC" id="3.5.1.88"/>
    </reaction>
</comment>
<dbReference type="PANTHER" id="PTHR10458">
    <property type="entry name" value="PEPTIDE DEFORMYLASE"/>
    <property type="match status" value="1"/>
</dbReference>
<protein>
    <recommendedName>
        <fullName evidence="2">Peptide deformylase</fullName>
        <shortName evidence="2">PDF</shortName>
        <ecNumber evidence="2">3.5.1.88</ecNumber>
    </recommendedName>
    <alternativeName>
        <fullName evidence="2">Polypeptide deformylase</fullName>
    </alternativeName>
</protein>
<dbReference type="GO" id="GO:0046872">
    <property type="term" value="F:metal ion binding"/>
    <property type="evidence" value="ECO:0007669"/>
    <property type="project" value="UniProtKB-KW"/>
</dbReference>
<name>A0A1G2QU37_9BACT</name>
<dbReference type="NCBIfam" id="NF001159">
    <property type="entry name" value="PRK00150.1-3"/>
    <property type="match status" value="1"/>
</dbReference>
<accession>A0A1G2QU37</accession>
<dbReference type="EMBL" id="MHTS01000022">
    <property type="protein sequence ID" value="OHA64056.1"/>
    <property type="molecule type" value="Genomic_DNA"/>
</dbReference>
<comment type="similarity">
    <text evidence="1 2">Belongs to the polypeptide deformylase family.</text>
</comment>
<keyword evidence="2" id="KW-0378">Hydrolase</keyword>
<sequence>MATLKIVTYPKKILKVRAQEVPEITQEIERLIPQMIETMYGSQGIGLAAPQVGISKRLIIVETSDDPRATVRETSRHVRGRPLAFLNPVIVKKSKETAIDEEGCLSLPGIFVPVKRAESVEIVCQTADGSKVRVETGGLTARIFQHEIDHLEGKLIINHLDPLRKFKIRRQLKELVQKIK</sequence>
<dbReference type="Pfam" id="PF01327">
    <property type="entry name" value="Pep_deformylase"/>
    <property type="match status" value="1"/>
</dbReference>
<comment type="cofactor">
    <cofactor evidence="2">
        <name>Fe(2+)</name>
        <dbReference type="ChEBI" id="CHEBI:29033"/>
    </cofactor>
    <text evidence="2">Binds 1 Fe(2+) ion.</text>
</comment>
<dbReference type="PIRSF" id="PIRSF004749">
    <property type="entry name" value="Pep_def"/>
    <property type="match status" value="1"/>
</dbReference>
<feature type="active site" evidence="2">
    <location>
        <position position="147"/>
    </location>
</feature>
<comment type="caution">
    <text evidence="3">The sequence shown here is derived from an EMBL/GenBank/DDBJ whole genome shotgun (WGS) entry which is preliminary data.</text>
</comment>
<organism evidence="3 4">
    <name type="scientific">Candidatus Wildermuthbacteria bacterium RIFCSPHIGHO2_01_FULL_48_27b</name>
    <dbReference type="NCBI Taxonomy" id="1802447"/>
    <lineage>
        <taxon>Bacteria</taxon>
        <taxon>Candidatus Wildermuthiibacteriota</taxon>
    </lineage>
</organism>
<dbReference type="GO" id="GO:0006412">
    <property type="term" value="P:translation"/>
    <property type="evidence" value="ECO:0007669"/>
    <property type="project" value="UniProtKB-UniRule"/>
</dbReference>
<feature type="binding site" evidence="2">
    <location>
        <position position="146"/>
    </location>
    <ligand>
        <name>Fe cation</name>
        <dbReference type="ChEBI" id="CHEBI:24875"/>
    </ligand>
</feature>
<dbReference type="EC" id="3.5.1.88" evidence="2"/>
<keyword evidence="2" id="KW-0479">Metal-binding</keyword>
<proteinExistence type="inferred from homology"/>
<dbReference type="GO" id="GO:0042586">
    <property type="term" value="F:peptide deformylase activity"/>
    <property type="evidence" value="ECO:0007669"/>
    <property type="project" value="UniProtKB-UniRule"/>
</dbReference>
<evidence type="ECO:0000313" key="4">
    <source>
        <dbReference type="Proteomes" id="UP000178170"/>
    </source>
</evidence>
<evidence type="ECO:0000256" key="1">
    <source>
        <dbReference type="ARBA" id="ARBA00010759"/>
    </source>
</evidence>
<keyword evidence="2" id="KW-0648">Protein biosynthesis</keyword>
<feature type="binding site" evidence="2">
    <location>
        <position position="104"/>
    </location>
    <ligand>
        <name>Fe cation</name>
        <dbReference type="ChEBI" id="CHEBI:24875"/>
    </ligand>
</feature>
<dbReference type="InterPro" id="IPR036821">
    <property type="entry name" value="Peptide_deformylase_sf"/>
</dbReference>
<dbReference type="PRINTS" id="PR01576">
    <property type="entry name" value="PDEFORMYLASE"/>
</dbReference>
<dbReference type="AlphaFoldDB" id="A0A1G2QU37"/>
<dbReference type="SUPFAM" id="SSF56420">
    <property type="entry name" value="Peptide deformylase"/>
    <property type="match status" value="1"/>
</dbReference>
<dbReference type="PANTHER" id="PTHR10458:SF22">
    <property type="entry name" value="PEPTIDE DEFORMYLASE"/>
    <property type="match status" value="1"/>
</dbReference>
<dbReference type="NCBIfam" id="TIGR00079">
    <property type="entry name" value="pept_deformyl"/>
    <property type="match status" value="1"/>
</dbReference>
<dbReference type="InterPro" id="IPR023635">
    <property type="entry name" value="Peptide_deformylase"/>
</dbReference>
<keyword evidence="2" id="KW-0408">Iron</keyword>
<dbReference type="CDD" id="cd00487">
    <property type="entry name" value="Pep_deformylase"/>
    <property type="match status" value="1"/>
</dbReference>
<dbReference type="Proteomes" id="UP000178170">
    <property type="component" value="Unassembled WGS sequence"/>
</dbReference>
<gene>
    <name evidence="2" type="primary">def</name>
    <name evidence="3" type="ORF">A2843_01940</name>
</gene>
<dbReference type="Gene3D" id="3.90.45.10">
    <property type="entry name" value="Peptide deformylase"/>
    <property type="match status" value="1"/>
</dbReference>
<evidence type="ECO:0000313" key="3">
    <source>
        <dbReference type="EMBL" id="OHA64056.1"/>
    </source>
</evidence>
<dbReference type="HAMAP" id="MF_00163">
    <property type="entry name" value="Pep_deformylase"/>
    <property type="match status" value="1"/>
</dbReference>
<feature type="binding site" evidence="2">
    <location>
        <position position="150"/>
    </location>
    <ligand>
        <name>Fe cation</name>
        <dbReference type="ChEBI" id="CHEBI:24875"/>
    </ligand>
</feature>
<comment type="function">
    <text evidence="2">Removes the formyl group from the N-terminal Met of newly synthesized proteins. Requires at least a dipeptide for an efficient rate of reaction. N-terminal L-methionine is a prerequisite for activity but the enzyme has broad specificity at other positions.</text>
</comment>